<name>A0AAD6PYT4_9ROSI</name>
<dbReference type="EMBL" id="JAQIZT010000014">
    <property type="protein sequence ID" value="KAJ6972774.1"/>
    <property type="molecule type" value="Genomic_DNA"/>
</dbReference>
<sequence>MSGRSELLYTTFSLIFMVTAFVILINRSTKYSVKIVISACLHQLAEIVLSYLTVSYEVPGILAPLATALQPLLESLLRGGLERFATLAKSTLAD</sequence>
<evidence type="ECO:0000313" key="2">
    <source>
        <dbReference type="EMBL" id="KAJ6972774.1"/>
    </source>
</evidence>
<feature type="transmembrane region" description="Helical" evidence="1">
    <location>
        <begin position="6"/>
        <end position="25"/>
    </location>
</feature>
<organism evidence="2 3">
    <name type="scientific">Populus alba x Populus x berolinensis</name>
    <dbReference type="NCBI Taxonomy" id="444605"/>
    <lineage>
        <taxon>Eukaryota</taxon>
        <taxon>Viridiplantae</taxon>
        <taxon>Streptophyta</taxon>
        <taxon>Embryophyta</taxon>
        <taxon>Tracheophyta</taxon>
        <taxon>Spermatophyta</taxon>
        <taxon>Magnoliopsida</taxon>
        <taxon>eudicotyledons</taxon>
        <taxon>Gunneridae</taxon>
        <taxon>Pentapetalae</taxon>
        <taxon>rosids</taxon>
        <taxon>fabids</taxon>
        <taxon>Malpighiales</taxon>
        <taxon>Salicaceae</taxon>
        <taxon>Saliceae</taxon>
        <taxon>Populus</taxon>
    </lineage>
</organism>
<reference evidence="2" key="1">
    <citation type="journal article" date="2023" name="Mol. Ecol. Resour.">
        <title>Chromosome-level genome assembly of a triploid poplar Populus alba 'Berolinensis'.</title>
        <authorList>
            <person name="Chen S."/>
            <person name="Yu Y."/>
            <person name="Wang X."/>
            <person name="Wang S."/>
            <person name="Zhang T."/>
            <person name="Zhou Y."/>
            <person name="He R."/>
            <person name="Meng N."/>
            <person name="Wang Y."/>
            <person name="Liu W."/>
            <person name="Liu Z."/>
            <person name="Liu J."/>
            <person name="Guo Q."/>
            <person name="Huang H."/>
            <person name="Sederoff R.R."/>
            <person name="Wang G."/>
            <person name="Qu G."/>
            <person name="Chen S."/>
        </authorList>
    </citation>
    <scope>NUCLEOTIDE SEQUENCE</scope>
    <source>
        <strain evidence="2">SC-2020</strain>
    </source>
</reference>
<evidence type="ECO:0000256" key="1">
    <source>
        <dbReference type="SAM" id="Phobius"/>
    </source>
</evidence>
<evidence type="ECO:0000313" key="3">
    <source>
        <dbReference type="Proteomes" id="UP001164929"/>
    </source>
</evidence>
<keyword evidence="1" id="KW-1133">Transmembrane helix</keyword>
<keyword evidence="1" id="KW-0472">Membrane</keyword>
<keyword evidence="1" id="KW-0812">Transmembrane</keyword>
<keyword evidence="3" id="KW-1185">Reference proteome</keyword>
<gene>
    <name evidence="2" type="ORF">NC653_033169</name>
</gene>
<comment type="caution">
    <text evidence="2">The sequence shown here is derived from an EMBL/GenBank/DDBJ whole genome shotgun (WGS) entry which is preliminary data.</text>
</comment>
<dbReference type="Proteomes" id="UP001164929">
    <property type="component" value="Chromosome 14"/>
</dbReference>
<proteinExistence type="predicted"/>
<protein>
    <submittedName>
        <fullName evidence="2">Uncharacterized protein</fullName>
    </submittedName>
</protein>
<dbReference type="AlphaFoldDB" id="A0AAD6PYT4"/>
<accession>A0AAD6PYT4</accession>